<reference evidence="7" key="1">
    <citation type="submission" date="2022-07" db="EMBL/GenBank/DDBJ databases">
        <title>Draft genome sequence of Zalerion maritima ATCC 34329, a (micro)plastics degrading marine fungus.</title>
        <authorList>
            <person name="Paco A."/>
            <person name="Goncalves M.F.M."/>
            <person name="Rocha-Santos T.A.P."/>
            <person name="Alves A."/>
        </authorList>
    </citation>
    <scope>NUCLEOTIDE SEQUENCE</scope>
    <source>
        <strain evidence="7">ATCC 34329</strain>
    </source>
</reference>
<dbReference type="GO" id="GO:0016020">
    <property type="term" value="C:membrane"/>
    <property type="evidence" value="ECO:0007669"/>
    <property type="project" value="UniProtKB-SubCell"/>
</dbReference>
<evidence type="ECO:0000256" key="6">
    <source>
        <dbReference type="SAM" id="Phobius"/>
    </source>
</evidence>
<dbReference type="EMBL" id="JAKWBI020000606">
    <property type="protein sequence ID" value="KAJ2893424.1"/>
    <property type="molecule type" value="Genomic_DNA"/>
</dbReference>
<evidence type="ECO:0000256" key="2">
    <source>
        <dbReference type="ARBA" id="ARBA00022692"/>
    </source>
</evidence>
<comment type="caution">
    <text evidence="7">The sequence shown here is derived from an EMBL/GenBank/DDBJ whole genome shotgun (WGS) entry which is preliminary data.</text>
</comment>
<dbReference type="InterPro" id="IPR051415">
    <property type="entry name" value="LAAT-1"/>
</dbReference>
<dbReference type="InterPro" id="IPR006603">
    <property type="entry name" value="PQ-loop_rpt"/>
</dbReference>
<comment type="subcellular location">
    <subcellularLocation>
        <location evidence="1">Membrane</location>
        <topology evidence="1">Multi-pass membrane protein</topology>
    </subcellularLocation>
</comment>
<keyword evidence="2 6" id="KW-0812">Transmembrane</keyword>
<sequence length="386" mass="42729">MADTSSALVMRDSSGKTLAERCDKLSHPGYLSLTISIMILVGLLVSYLPQHWRIISRRTSEGISPYFVLLGVTSATSSFANIVMLPGSQEAIQCCKTIGAFECMAGVLGIAQFAVQFLCFAFILLLFLVFFRLDDATVPDNELNHELQPRWETALTVAWVCLLHGVIILIVSATIGIVKPKSLGYWANILGVEASGLAIIQYAPQIWTTYRLKHVGSLSIPMMCIQTPGGYLFAGSLYARLGARGWSSWAIILVTASSQAVLLVLAIYYELLNRRSSDEVGPRQSLFYRHRDRNAPQNGDANGRKNSHSPIRIDHRIYGPNGVYDPDMPGPYTAHPSNYADTPEDFDTIMSREDSQAAAEDSPLLRRGGIGNPRRYDSDREREQEH</sequence>
<accession>A0AAD5RGI9</accession>
<protein>
    <recommendedName>
        <fullName evidence="9">PQ loop repeat protein</fullName>
    </recommendedName>
</protein>
<feature type="transmembrane region" description="Helical" evidence="6">
    <location>
        <begin position="27"/>
        <end position="45"/>
    </location>
</feature>
<dbReference type="Gene3D" id="1.20.1280.290">
    <property type="match status" value="1"/>
</dbReference>
<dbReference type="Pfam" id="PF04193">
    <property type="entry name" value="PQ-loop"/>
    <property type="match status" value="2"/>
</dbReference>
<feature type="transmembrane region" description="Helical" evidence="6">
    <location>
        <begin position="154"/>
        <end position="177"/>
    </location>
</feature>
<evidence type="ECO:0000256" key="1">
    <source>
        <dbReference type="ARBA" id="ARBA00004141"/>
    </source>
</evidence>
<evidence type="ECO:0000256" key="4">
    <source>
        <dbReference type="ARBA" id="ARBA00023136"/>
    </source>
</evidence>
<feature type="transmembrane region" description="Helical" evidence="6">
    <location>
        <begin position="215"/>
        <end position="234"/>
    </location>
</feature>
<dbReference type="PANTHER" id="PTHR16201:SF11">
    <property type="entry name" value="PQ-LOOP REPEAT-CONTAINING PROTEIN"/>
    <property type="match status" value="1"/>
</dbReference>
<dbReference type="SMART" id="SM00679">
    <property type="entry name" value="CTNS"/>
    <property type="match status" value="2"/>
</dbReference>
<feature type="transmembrane region" description="Helical" evidence="6">
    <location>
        <begin position="246"/>
        <end position="269"/>
    </location>
</feature>
<organism evidence="7 8">
    <name type="scientific">Zalerion maritima</name>
    <dbReference type="NCBI Taxonomy" id="339359"/>
    <lineage>
        <taxon>Eukaryota</taxon>
        <taxon>Fungi</taxon>
        <taxon>Dikarya</taxon>
        <taxon>Ascomycota</taxon>
        <taxon>Pezizomycotina</taxon>
        <taxon>Sordariomycetes</taxon>
        <taxon>Lulworthiomycetidae</taxon>
        <taxon>Lulworthiales</taxon>
        <taxon>Lulworthiaceae</taxon>
        <taxon>Zalerion</taxon>
    </lineage>
</organism>
<keyword evidence="8" id="KW-1185">Reference proteome</keyword>
<keyword evidence="4 6" id="KW-0472">Membrane</keyword>
<feature type="region of interest" description="Disordered" evidence="5">
    <location>
        <begin position="283"/>
        <end position="386"/>
    </location>
</feature>
<name>A0AAD5RGI9_9PEZI</name>
<evidence type="ECO:0000313" key="8">
    <source>
        <dbReference type="Proteomes" id="UP001201980"/>
    </source>
</evidence>
<proteinExistence type="predicted"/>
<feature type="transmembrane region" description="Helical" evidence="6">
    <location>
        <begin position="183"/>
        <end position="203"/>
    </location>
</feature>
<feature type="transmembrane region" description="Helical" evidence="6">
    <location>
        <begin position="66"/>
        <end position="85"/>
    </location>
</feature>
<gene>
    <name evidence="7" type="ORF">MKZ38_008682</name>
</gene>
<evidence type="ECO:0000313" key="7">
    <source>
        <dbReference type="EMBL" id="KAJ2893424.1"/>
    </source>
</evidence>
<dbReference type="AlphaFoldDB" id="A0AAD5RGI9"/>
<dbReference type="Proteomes" id="UP001201980">
    <property type="component" value="Unassembled WGS sequence"/>
</dbReference>
<dbReference type="PANTHER" id="PTHR16201">
    <property type="entry name" value="SEVEN TRANSMEMBRANE PROTEIN 1-RELATED"/>
    <property type="match status" value="1"/>
</dbReference>
<evidence type="ECO:0000256" key="5">
    <source>
        <dbReference type="SAM" id="MobiDB-lite"/>
    </source>
</evidence>
<keyword evidence="3 6" id="KW-1133">Transmembrane helix</keyword>
<evidence type="ECO:0000256" key="3">
    <source>
        <dbReference type="ARBA" id="ARBA00022989"/>
    </source>
</evidence>
<feature type="compositionally biased region" description="Basic and acidic residues" evidence="5">
    <location>
        <begin position="374"/>
        <end position="386"/>
    </location>
</feature>
<feature type="transmembrane region" description="Helical" evidence="6">
    <location>
        <begin position="105"/>
        <end position="133"/>
    </location>
</feature>
<evidence type="ECO:0008006" key="9">
    <source>
        <dbReference type="Google" id="ProtNLM"/>
    </source>
</evidence>